<proteinExistence type="predicted"/>
<reference evidence="2 3" key="1">
    <citation type="journal article" date="2019" name="PLoS Negl. Trop. Dis.">
        <title>Whole genome sequencing of Entamoeba nuttalli reveals mammalian host-related molecular signatures and a novel octapeptide-repeat surface protein.</title>
        <authorList>
            <person name="Tanaka M."/>
            <person name="Makiuchi T."/>
            <person name="Komiyama T."/>
            <person name="Shiina T."/>
            <person name="Osaki K."/>
            <person name="Tachibana H."/>
        </authorList>
    </citation>
    <scope>NUCLEOTIDE SEQUENCE [LARGE SCALE GENOMIC DNA]</scope>
    <source>
        <strain evidence="2 3">P19-061405</strain>
    </source>
</reference>
<comment type="caution">
    <text evidence="2">The sequence shown here is derived from an EMBL/GenBank/DDBJ whole genome shotgun (WGS) entry which is preliminary data.</text>
</comment>
<gene>
    <name evidence="2" type="ORF">ENUP19_0050G0057</name>
</gene>
<name>A0ABQ0DBP1_9EUKA</name>
<evidence type="ECO:0000313" key="3">
    <source>
        <dbReference type="Proteomes" id="UP001628156"/>
    </source>
</evidence>
<organism evidence="2 3">
    <name type="scientific">Entamoeba nuttalli</name>
    <dbReference type="NCBI Taxonomy" id="412467"/>
    <lineage>
        <taxon>Eukaryota</taxon>
        <taxon>Amoebozoa</taxon>
        <taxon>Evosea</taxon>
        <taxon>Archamoebae</taxon>
        <taxon>Mastigamoebida</taxon>
        <taxon>Entamoebidae</taxon>
        <taxon>Entamoeba</taxon>
    </lineage>
</organism>
<evidence type="ECO:0000313" key="2">
    <source>
        <dbReference type="EMBL" id="GAB1220276.1"/>
    </source>
</evidence>
<feature type="compositionally biased region" description="Acidic residues" evidence="1">
    <location>
        <begin position="47"/>
        <end position="60"/>
    </location>
</feature>
<evidence type="ECO:0000256" key="1">
    <source>
        <dbReference type="SAM" id="MobiDB-lite"/>
    </source>
</evidence>
<keyword evidence="3" id="KW-1185">Reference proteome</keyword>
<protein>
    <submittedName>
        <fullName evidence="2">Uncharacterized protein</fullName>
    </submittedName>
</protein>
<dbReference type="EMBL" id="BAAFRS010000050">
    <property type="protein sequence ID" value="GAB1220276.1"/>
    <property type="molecule type" value="Genomic_DNA"/>
</dbReference>
<accession>A0ABQ0DBP1</accession>
<feature type="region of interest" description="Disordered" evidence="1">
    <location>
        <begin position="47"/>
        <end position="66"/>
    </location>
</feature>
<sequence>MTEGQLEIPSLGIDDACVNKAFEDAEGDVFEFANLLAKQVGPLDDEDELLPEQIVSDDDNSNTKNW</sequence>
<dbReference type="Proteomes" id="UP001628156">
    <property type="component" value="Unassembled WGS sequence"/>
</dbReference>